<keyword evidence="3 6" id="KW-0812">Transmembrane</keyword>
<feature type="transmembrane region" description="Helical" evidence="6">
    <location>
        <begin position="774"/>
        <end position="799"/>
    </location>
</feature>
<feature type="transmembrane region" description="Helical" evidence="6">
    <location>
        <begin position="438"/>
        <end position="457"/>
    </location>
</feature>
<dbReference type="EMBL" id="JAUIZM010000012">
    <property type="protein sequence ID" value="KAK1353818.1"/>
    <property type="molecule type" value="Genomic_DNA"/>
</dbReference>
<feature type="transmembrane region" description="Helical" evidence="6">
    <location>
        <begin position="113"/>
        <end position="136"/>
    </location>
</feature>
<dbReference type="InterPro" id="IPR002528">
    <property type="entry name" value="MATE_fam"/>
</dbReference>
<feature type="transmembrane region" description="Helical" evidence="6">
    <location>
        <begin position="659"/>
        <end position="683"/>
    </location>
</feature>
<keyword evidence="4 6" id="KW-1133">Transmembrane helix</keyword>
<feature type="transmembrane region" description="Helical" evidence="6">
    <location>
        <begin position="411"/>
        <end position="432"/>
    </location>
</feature>
<feature type="transmembrane region" description="Helical" evidence="6">
    <location>
        <begin position="811"/>
        <end position="836"/>
    </location>
</feature>
<feature type="transmembrane region" description="Helical" evidence="6">
    <location>
        <begin position="37"/>
        <end position="57"/>
    </location>
</feature>
<evidence type="ECO:0000313" key="8">
    <source>
        <dbReference type="Proteomes" id="UP001237642"/>
    </source>
</evidence>
<feature type="transmembrane region" description="Helical" evidence="6">
    <location>
        <begin position="217"/>
        <end position="236"/>
    </location>
</feature>
<evidence type="ECO:0000256" key="5">
    <source>
        <dbReference type="ARBA" id="ARBA00023136"/>
    </source>
</evidence>
<feature type="transmembrane region" description="Helical" evidence="6">
    <location>
        <begin position="337"/>
        <end position="359"/>
    </location>
</feature>
<feature type="transmembrane region" description="Helical" evidence="6">
    <location>
        <begin position="181"/>
        <end position="205"/>
    </location>
</feature>
<feature type="transmembrane region" description="Helical" evidence="6">
    <location>
        <begin position="735"/>
        <end position="754"/>
    </location>
</feature>
<evidence type="ECO:0000256" key="4">
    <source>
        <dbReference type="ARBA" id="ARBA00022989"/>
    </source>
</evidence>
<evidence type="ECO:0000256" key="1">
    <source>
        <dbReference type="ARBA" id="ARBA00004141"/>
    </source>
</evidence>
<evidence type="ECO:0000256" key="3">
    <source>
        <dbReference type="ARBA" id="ARBA00022692"/>
    </source>
</evidence>
<dbReference type="GO" id="GO:0042910">
    <property type="term" value="F:xenobiotic transmembrane transporter activity"/>
    <property type="evidence" value="ECO:0007669"/>
    <property type="project" value="InterPro"/>
</dbReference>
<feature type="transmembrane region" description="Helical" evidence="6">
    <location>
        <begin position="889"/>
        <end position="910"/>
    </location>
</feature>
<dbReference type="NCBIfam" id="TIGR00797">
    <property type="entry name" value="matE"/>
    <property type="match status" value="2"/>
</dbReference>
<dbReference type="Pfam" id="PF01554">
    <property type="entry name" value="MatE"/>
    <property type="match status" value="4"/>
</dbReference>
<feature type="transmembrane region" description="Helical" evidence="6">
    <location>
        <begin position="916"/>
        <end position="935"/>
    </location>
</feature>
<feature type="transmembrane region" description="Helical" evidence="6">
    <location>
        <begin position="856"/>
        <end position="877"/>
    </location>
</feature>
<comment type="similarity">
    <text evidence="2 6">Belongs to the multi antimicrobial extrusion (MATE) (TC 2.A.66.1) family.</text>
</comment>
<reference evidence="7" key="1">
    <citation type="submission" date="2023-02" db="EMBL/GenBank/DDBJ databases">
        <title>Genome of toxic invasive species Heracleum sosnowskyi carries increased number of genes despite the absence of recent whole-genome duplications.</title>
        <authorList>
            <person name="Schelkunov M."/>
            <person name="Shtratnikova V."/>
            <person name="Makarenko M."/>
            <person name="Klepikova A."/>
            <person name="Omelchenko D."/>
            <person name="Novikova G."/>
            <person name="Obukhova E."/>
            <person name="Bogdanov V."/>
            <person name="Penin A."/>
            <person name="Logacheva M."/>
        </authorList>
    </citation>
    <scope>NUCLEOTIDE SEQUENCE</scope>
    <source>
        <strain evidence="7">Hsosn_3</strain>
        <tissue evidence="7">Leaf</tissue>
    </source>
</reference>
<feature type="transmembrane region" description="Helical" evidence="6">
    <location>
        <begin position="695"/>
        <end position="714"/>
    </location>
</feature>
<dbReference type="CDD" id="cd13132">
    <property type="entry name" value="MATE_eukaryotic"/>
    <property type="match status" value="2"/>
</dbReference>
<dbReference type="PANTHER" id="PTHR11206">
    <property type="entry name" value="MULTIDRUG RESISTANCE PROTEIN"/>
    <property type="match status" value="1"/>
</dbReference>
<evidence type="ECO:0000313" key="7">
    <source>
        <dbReference type="EMBL" id="KAK1353818.1"/>
    </source>
</evidence>
<dbReference type="GO" id="GO:0016020">
    <property type="term" value="C:membrane"/>
    <property type="evidence" value="ECO:0007669"/>
    <property type="project" value="UniProtKB-SubCell"/>
</dbReference>
<keyword evidence="8" id="KW-1185">Reference proteome</keyword>
<proteinExistence type="inferred from homology"/>
<reference evidence="7" key="2">
    <citation type="submission" date="2023-05" db="EMBL/GenBank/DDBJ databases">
        <authorList>
            <person name="Schelkunov M.I."/>
        </authorList>
    </citation>
    <scope>NUCLEOTIDE SEQUENCE</scope>
    <source>
        <strain evidence="7">Hsosn_3</strain>
        <tissue evidence="7">Leaf</tissue>
    </source>
</reference>
<organism evidence="7 8">
    <name type="scientific">Heracleum sosnowskyi</name>
    <dbReference type="NCBI Taxonomy" id="360622"/>
    <lineage>
        <taxon>Eukaryota</taxon>
        <taxon>Viridiplantae</taxon>
        <taxon>Streptophyta</taxon>
        <taxon>Embryophyta</taxon>
        <taxon>Tracheophyta</taxon>
        <taxon>Spermatophyta</taxon>
        <taxon>Magnoliopsida</taxon>
        <taxon>eudicotyledons</taxon>
        <taxon>Gunneridae</taxon>
        <taxon>Pentapetalae</taxon>
        <taxon>asterids</taxon>
        <taxon>campanulids</taxon>
        <taxon>Apiales</taxon>
        <taxon>Apiaceae</taxon>
        <taxon>Apioideae</taxon>
        <taxon>apioid superclade</taxon>
        <taxon>Tordylieae</taxon>
        <taxon>Tordyliinae</taxon>
        <taxon>Heracleum</taxon>
    </lineage>
</organism>
<feature type="transmembrane region" description="Helical" evidence="6">
    <location>
        <begin position="547"/>
        <end position="570"/>
    </location>
</feature>
<protein>
    <recommendedName>
        <fullName evidence="6">Protein DETOXIFICATION</fullName>
    </recommendedName>
    <alternativeName>
        <fullName evidence="6">Multidrug and toxic compound extrusion protein</fullName>
    </alternativeName>
</protein>
<feature type="transmembrane region" description="Helical" evidence="6">
    <location>
        <begin position="69"/>
        <end position="92"/>
    </location>
</feature>
<dbReference type="GO" id="GO:1990961">
    <property type="term" value="P:xenobiotic detoxification by transmembrane export across the plasma membrane"/>
    <property type="evidence" value="ECO:0007669"/>
    <property type="project" value="InterPro"/>
</dbReference>
<dbReference type="GO" id="GO:0015297">
    <property type="term" value="F:antiporter activity"/>
    <property type="evidence" value="ECO:0007669"/>
    <property type="project" value="InterPro"/>
</dbReference>
<gene>
    <name evidence="7" type="ORF">POM88_052183</name>
</gene>
<accession>A0AAD8GTL5</accession>
<feature type="transmembrane region" description="Helical" evidence="6">
    <location>
        <begin position="379"/>
        <end position="399"/>
    </location>
</feature>
<feature type="transmembrane region" description="Helical" evidence="6">
    <location>
        <begin position="634"/>
        <end position="652"/>
    </location>
</feature>
<sequence>MGDAEESTIAVTNPENNEKEVVAKSTWSEFVAETKQISLIFMPMVLVTTTQYLLRFVSTLMVGHVGKLYLSGAVLAMSFTNVTGFSFLFGMASALETLCGQAHGAKQHKKLSLYTYGAIISLLLLCIPVAILWIFMEKLLILIHQDHLISHEAGKFSIRLIPALFPYAILQPLVRYLQSQYLILPLLASSIATLAFHVPVCWAFVFKFNMGSDGAALAIGLSYWFNAIFLGLYAMYSPKCAATRAPFSMEVFSTIKDFLRLGIPSALMVCLEWWAYEVVIFLAGIMKNPQLETSVLSISITVAVLHYFSPFALGVAASIRVSNELGAGNPKSVRMTVWVVMVLGVIEVSITAVVLFSIRHVLGRAFVTDNQIVDYVRRMTPFICLTMILDSIQGILSGVARGTGWQRLGAYVNLGSYYLVGIPMALLFGFLLHLKAKGLWIGLVTGALVQSILLAIITSFTDWKKEAEDTRLPRAEEEAKAHEEGCVAVKTPGNEEKQMVAKSAWNEFVEEAKKISLIFLPMLLVSTSQYLLRFVSTLMVGHLGKLYLSGAVVSMSFTNVTGFSVLYGMASALETLCGQAHGAKQHKKLSTYTYGAIICLLLFCIPVAILWIYMEKILILIHQDPLISREAGKFSIWSIPALFSCAILQPLVCYLQSQYLVLPLLASSVATLAFHVPICWAFVFKFKMGSEGAALAIGLSYWFNAIFLGLYAMYSPKCAATRAPISMEVFSTIKDFLCLGIPSALMVCLEWWAYEVVILLAGIMKNPQLETSVLSISITVAVLHYFAPFALGVAASIRVSNELGAGNPKALQMTVCVVLVLGVIEVSIATFALFSIRHVLGRAFVSDNQIVDYVRRMTPFICLTMILDSIQGILSGVARGTGWQHLGAYVNLGSYYLVGIPMALLLGFLLHLKAKGMWIGLVTGALVQSILLAIITSFTDWKKEAEDTRVRVLEMEVPAET</sequence>
<dbReference type="AlphaFoldDB" id="A0AAD8GTL5"/>
<comment type="subcellular location">
    <subcellularLocation>
        <location evidence="1">Membrane</location>
        <topology evidence="1">Multi-pass membrane protein</topology>
    </subcellularLocation>
</comment>
<feature type="transmembrane region" description="Helical" evidence="6">
    <location>
        <begin position="591"/>
        <end position="614"/>
    </location>
</feature>
<dbReference type="Proteomes" id="UP001237642">
    <property type="component" value="Unassembled WGS sequence"/>
</dbReference>
<feature type="transmembrane region" description="Helical" evidence="6">
    <location>
        <begin position="515"/>
        <end position="535"/>
    </location>
</feature>
<feature type="transmembrane region" description="Helical" evidence="6">
    <location>
        <begin position="296"/>
        <end position="316"/>
    </location>
</feature>
<dbReference type="InterPro" id="IPR045069">
    <property type="entry name" value="MATE_euk"/>
</dbReference>
<feature type="transmembrane region" description="Helical" evidence="6">
    <location>
        <begin position="257"/>
        <end position="276"/>
    </location>
</feature>
<keyword evidence="5 6" id="KW-0472">Membrane</keyword>
<name>A0AAD8GTL5_9APIA</name>
<evidence type="ECO:0000256" key="6">
    <source>
        <dbReference type="RuleBase" id="RU004914"/>
    </source>
</evidence>
<evidence type="ECO:0000256" key="2">
    <source>
        <dbReference type="ARBA" id="ARBA00010199"/>
    </source>
</evidence>
<comment type="caution">
    <text evidence="7">The sequence shown here is derived from an EMBL/GenBank/DDBJ whole genome shotgun (WGS) entry which is preliminary data.</text>
</comment>